<evidence type="ECO:0000313" key="14">
    <source>
        <dbReference type="Proteomes" id="UP000504633"/>
    </source>
</evidence>
<comment type="pathway">
    <text evidence="11">Protein modification; protein glycosylation.</text>
</comment>
<evidence type="ECO:0000313" key="15">
    <source>
        <dbReference type="RefSeq" id="XP_030080069.1"/>
    </source>
</evidence>
<protein>
    <recommendedName>
        <fullName evidence="11">Polypeptide N-acetylgalactosaminyltransferase</fullName>
        <ecNumber evidence="11">2.4.1.-</ecNumber>
    </recommendedName>
    <alternativeName>
        <fullName evidence="11">Protein-UDP acetylgalactosaminyltransferase</fullName>
    </alternativeName>
</protein>
<evidence type="ECO:0000256" key="3">
    <source>
        <dbReference type="ARBA" id="ARBA00022692"/>
    </source>
</evidence>
<reference evidence="15" key="1">
    <citation type="submission" date="2025-08" db="UniProtKB">
        <authorList>
            <consortium name="RefSeq"/>
        </authorList>
    </citation>
    <scope>IDENTIFICATION</scope>
    <source>
        <strain evidence="15">15085-1641.00</strain>
        <tissue evidence="15">Whole body</tissue>
    </source>
</reference>
<keyword evidence="6" id="KW-1133">Transmembrane helix</keyword>
<dbReference type="SUPFAM" id="SSF50370">
    <property type="entry name" value="Ricin B-like lectins"/>
    <property type="match status" value="1"/>
</dbReference>
<dbReference type="CTD" id="38346"/>
<dbReference type="Gene3D" id="3.90.550.10">
    <property type="entry name" value="Spore Coat Polysaccharide Biosynthesis Protein SpsA, Chain A"/>
    <property type="match status" value="1"/>
</dbReference>
<dbReference type="Gene3D" id="2.80.10.50">
    <property type="match status" value="1"/>
</dbReference>
<dbReference type="PROSITE" id="PS50231">
    <property type="entry name" value="RICIN_B_LECTIN"/>
    <property type="match status" value="1"/>
</dbReference>
<dbReference type="CDD" id="cd02510">
    <property type="entry name" value="pp-GalNAc-T"/>
    <property type="match status" value="1"/>
</dbReference>
<organism evidence="14 15">
    <name type="scientific">Drosophila hydei</name>
    <name type="common">Fruit fly</name>
    <dbReference type="NCBI Taxonomy" id="7224"/>
    <lineage>
        <taxon>Eukaryota</taxon>
        <taxon>Metazoa</taxon>
        <taxon>Ecdysozoa</taxon>
        <taxon>Arthropoda</taxon>
        <taxon>Hexapoda</taxon>
        <taxon>Insecta</taxon>
        <taxon>Pterygota</taxon>
        <taxon>Neoptera</taxon>
        <taxon>Endopterygota</taxon>
        <taxon>Diptera</taxon>
        <taxon>Brachycera</taxon>
        <taxon>Muscomorpha</taxon>
        <taxon>Ephydroidea</taxon>
        <taxon>Drosophilidae</taxon>
        <taxon>Drosophila</taxon>
    </lineage>
</organism>
<sequence length="679" mass="78566">MRRPNIKWIIKSSFLVLISLMLFLLITSWISSTPYTNKPIHHGIQPEPLKPSAIKVAEQRIEEAIDVKLPRPIHDDKNNIVKEEENAAELEKGDDPEDEADQSELEVLDAKPIAKERLQENDNLQVAAPDDNLLKRDWHDYTAIERDRKRVGIGEHGVAAKLEDESQRQYEKTVSLQNGFNALLSDAISVNRSLPDIRHKNCHKKLYLSKLPTVSVVIIFYNEYLSVLMRSVHSLINRSPPELLKEIILVDDFSDRAYLFKPLEDYIREHFRKVRVVRLPRRTGLIGARSAGARNATADVLIFLDSHVEANYNWLPPLLEPIAQNKRTAVCPFIDVIDHSTFNYRAQDEGARGAFDWDFFYKRLPLLPEDLKHPAEPFKSPIMAGGLFAISREFFWELGGYDEGLDIWGGEQYELSFKIWMCGGQMYDAPCSRIGHIYRGPRTQASNPRNGDYLHKNYKRVAEVWMDEYKSYLYNSADGIYDRVDAGDLTAQKAIRTKLKCKSFKWFMENVAFDLIKNYPPVDPPDYASGAIQNKGDPSLCLDTLSRSRHNRIGIYPCAQNLVKPQRTQFWSLSWKRDLRLRRKKDCLDVQIWDANAPVWLWDCHGQQGNQYWYYDYHTKMIKHGKEAKRCMELLPVTEEVVVNACNASNLFMQWDFGFINKTALDNYSIDLEINLDSF</sequence>
<dbReference type="SMART" id="SM00458">
    <property type="entry name" value="RICIN"/>
    <property type="match status" value="1"/>
</dbReference>
<feature type="domain" description="Ricin B lectin" evidence="13">
    <location>
        <begin position="527"/>
        <end position="658"/>
    </location>
</feature>
<evidence type="ECO:0000256" key="11">
    <source>
        <dbReference type="RuleBase" id="RU361242"/>
    </source>
</evidence>
<dbReference type="InterPro" id="IPR035992">
    <property type="entry name" value="Ricin_B-like_lectins"/>
</dbReference>
<evidence type="ECO:0000256" key="6">
    <source>
        <dbReference type="ARBA" id="ARBA00022989"/>
    </source>
</evidence>
<dbReference type="GO" id="GO:0004653">
    <property type="term" value="F:polypeptide N-acetylgalactosaminyltransferase activity"/>
    <property type="evidence" value="ECO:0007669"/>
    <property type="project" value="TreeGrafter"/>
</dbReference>
<dbReference type="GO" id="GO:0030246">
    <property type="term" value="F:carbohydrate binding"/>
    <property type="evidence" value="ECO:0007669"/>
    <property type="project" value="UniProtKB-KW"/>
</dbReference>
<dbReference type="Pfam" id="PF00535">
    <property type="entry name" value="Glycos_transf_2"/>
    <property type="match status" value="1"/>
</dbReference>
<comment type="subcellular location">
    <subcellularLocation>
        <location evidence="1 11">Golgi apparatus membrane</location>
        <topology evidence="1 11">Single-pass type II membrane protein</topology>
    </subcellularLocation>
</comment>
<dbReference type="SUPFAM" id="SSF53448">
    <property type="entry name" value="Nucleotide-diphospho-sugar transferases"/>
    <property type="match status" value="1"/>
</dbReference>
<evidence type="ECO:0000256" key="10">
    <source>
        <dbReference type="ARBA" id="ARBA00023180"/>
    </source>
</evidence>
<keyword evidence="4 11" id="KW-0430">Lectin</keyword>
<keyword evidence="5" id="KW-0735">Signal-anchor</keyword>
<evidence type="ECO:0000259" key="13">
    <source>
        <dbReference type="SMART" id="SM00458"/>
    </source>
</evidence>
<dbReference type="EC" id="2.4.1.-" evidence="11"/>
<dbReference type="PANTHER" id="PTHR11675">
    <property type="entry name" value="N-ACETYLGALACTOSAMINYLTRANSFERASE"/>
    <property type="match status" value="1"/>
</dbReference>
<keyword evidence="3" id="KW-0812">Transmembrane</keyword>
<evidence type="ECO:0000256" key="1">
    <source>
        <dbReference type="ARBA" id="ARBA00004323"/>
    </source>
</evidence>
<evidence type="ECO:0000256" key="5">
    <source>
        <dbReference type="ARBA" id="ARBA00022968"/>
    </source>
</evidence>
<keyword evidence="11" id="KW-0464">Manganese</keyword>
<proteinExistence type="inferred from homology"/>
<dbReference type="InterPro" id="IPR045885">
    <property type="entry name" value="GalNAc-T"/>
</dbReference>
<comment type="similarity">
    <text evidence="2 11">Belongs to the glycosyltransferase 2 family. GalNAc-T subfamily.</text>
</comment>
<keyword evidence="10" id="KW-0325">Glycoprotein</keyword>
<dbReference type="OrthoDB" id="6159198at2759"/>
<dbReference type="Proteomes" id="UP000504633">
    <property type="component" value="Unplaced"/>
</dbReference>
<keyword evidence="14" id="KW-1185">Reference proteome</keyword>
<feature type="compositionally biased region" description="Acidic residues" evidence="12">
    <location>
        <begin position="94"/>
        <end position="104"/>
    </location>
</feature>
<gene>
    <name evidence="15" type="primary">LOC111597488</name>
</gene>
<feature type="region of interest" description="Disordered" evidence="12">
    <location>
        <begin position="85"/>
        <end position="104"/>
    </location>
</feature>
<keyword evidence="9 11" id="KW-1015">Disulfide bond</keyword>
<dbReference type="PANTHER" id="PTHR11675:SF134">
    <property type="entry name" value="N-ACETYLGALACTOSAMINYLTRANSFERASE 4-RELATED"/>
    <property type="match status" value="1"/>
</dbReference>
<evidence type="ECO:0000256" key="12">
    <source>
        <dbReference type="SAM" id="MobiDB-lite"/>
    </source>
</evidence>
<dbReference type="FunFam" id="3.90.550.10:FF:000029">
    <property type="entry name" value="Polypeptide N-acetylgalactosaminyltransferase"/>
    <property type="match status" value="1"/>
</dbReference>
<keyword evidence="11" id="KW-0808">Transferase</keyword>
<dbReference type="InterPro" id="IPR029044">
    <property type="entry name" value="Nucleotide-diphossugar_trans"/>
</dbReference>
<evidence type="ECO:0000256" key="9">
    <source>
        <dbReference type="ARBA" id="ARBA00023157"/>
    </source>
</evidence>
<dbReference type="UniPathway" id="UPA00378"/>
<dbReference type="InterPro" id="IPR000772">
    <property type="entry name" value="Ricin_B_lectin"/>
</dbReference>
<dbReference type="OMA" id="KTQFWEL"/>
<keyword evidence="8" id="KW-0472">Membrane</keyword>
<evidence type="ECO:0000256" key="7">
    <source>
        <dbReference type="ARBA" id="ARBA00023034"/>
    </source>
</evidence>
<keyword evidence="7 11" id="KW-0333">Golgi apparatus</keyword>
<dbReference type="GO" id="GO:0000139">
    <property type="term" value="C:Golgi membrane"/>
    <property type="evidence" value="ECO:0007669"/>
    <property type="project" value="UniProtKB-SubCell"/>
</dbReference>
<dbReference type="GeneID" id="111597488"/>
<dbReference type="InterPro" id="IPR001173">
    <property type="entry name" value="Glyco_trans_2-like"/>
</dbReference>
<accession>A0A6J2SW13</accession>
<dbReference type="AlphaFoldDB" id="A0A6J2SW13"/>
<dbReference type="Pfam" id="PF00652">
    <property type="entry name" value="Ricin_B_lectin"/>
    <property type="match status" value="1"/>
</dbReference>
<dbReference type="GO" id="GO:0006493">
    <property type="term" value="P:protein O-linked glycosylation"/>
    <property type="evidence" value="ECO:0007669"/>
    <property type="project" value="TreeGrafter"/>
</dbReference>
<dbReference type="KEGG" id="dhe:111597488"/>
<evidence type="ECO:0000256" key="4">
    <source>
        <dbReference type="ARBA" id="ARBA00022734"/>
    </source>
</evidence>
<dbReference type="RefSeq" id="XP_030080069.1">
    <property type="nucleotide sequence ID" value="XM_030224209.1"/>
</dbReference>
<evidence type="ECO:0000256" key="8">
    <source>
        <dbReference type="ARBA" id="ARBA00023136"/>
    </source>
</evidence>
<comment type="cofactor">
    <cofactor evidence="11">
        <name>Mn(2+)</name>
        <dbReference type="ChEBI" id="CHEBI:29035"/>
    </cofactor>
</comment>
<name>A0A6J2SW13_DROHY</name>
<keyword evidence="11" id="KW-0328">Glycosyltransferase</keyword>
<evidence type="ECO:0000256" key="2">
    <source>
        <dbReference type="ARBA" id="ARBA00005680"/>
    </source>
</evidence>